<dbReference type="PANTHER" id="PTHR31669">
    <property type="entry name" value="PROTEIN FAR1-RELATED SEQUENCE 10-RELATED"/>
    <property type="match status" value="1"/>
</dbReference>
<dbReference type="InterPro" id="IPR018289">
    <property type="entry name" value="MULE_transposase_dom"/>
</dbReference>
<dbReference type="GO" id="GO:0005634">
    <property type="term" value="C:nucleus"/>
    <property type="evidence" value="ECO:0007669"/>
    <property type="project" value="UniProtKB-SubCell"/>
</dbReference>
<proteinExistence type="inferred from homology"/>
<evidence type="ECO:0000259" key="5">
    <source>
        <dbReference type="Pfam" id="PF17921"/>
    </source>
</evidence>
<feature type="domain" description="MULE transposase" evidence="3">
    <location>
        <begin position="189"/>
        <end position="278"/>
    </location>
</feature>
<dbReference type="Pfam" id="PF17921">
    <property type="entry name" value="Integrase_H2C2"/>
    <property type="match status" value="1"/>
</dbReference>
<feature type="domain" description="Integrase zinc-binding" evidence="5">
    <location>
        <begin position="402"/>
        <end position="458"/>
    </location>
</feature>
<dbReference type="InterPro" id="IPR041588">
    <property type="entry name" value="Integrase_H2C2"/>
</dbReference>
<comment type="subcellular location">
    <subcellularLocation>
        <location evidence="1">Nucleus</location>
    </subcellularLocation>
</comment>
<evidence type="ECO:0000313" key="6">
    <source>
        <dbReference type="EMBL" id="KYP73907.1"/>
    </source>
</evidence>
<dbReference type="PANTHER" id="PTHR31669:SF302">
    <property type="entry name" value="PROTEIN FAR1-RELATED SEQUENCE"/>
    <property type="match status" value="1"/>
</dbReference>
<dbReference type="InterPro" id="IPR043502">
    <property type="entry name" value="DNA/RNA_pol_sf"/>
</dbReference>
<organism evidence="6 7">
    <name type="scientific">Cajanus cajan</name>
    <name type="common">Pigeon pea</name>
    <name type="synonym">Cajanus indicus</name>
    <dbReference type="NCBI Taxonomy" id="3821"/>
    <lineage>
        <taxon>Eukaryota</taxon>
        <taxon>Viridiplantae</taxon>
        <taxon>Streptophyta</taxon>
        <taxon>Embryophyta</taxon>
        <taxon>Tracheophyta</taxon>
        <taxon>Spermatophyta</taxon>
        <taxon>Magnoliopsida</taxon>
        <taxon>eudicotyledons</taxon>
        <taxon>Gunneridae</taxon>
        <taxon>Pentapetalae</taxon>
        <taxon>rosids</taxon>
        <taxon>fabids</taxon>
        <taxon>Fabales</taxon>
        <taxon>Fabaceae</taxon>
        <taxon>Papilionoideae</taxon>
        <taxon>50 kb inversion clade</taxon>
        <taxon>NPAAA clade</taxon>
        <taxon>indigoferoid/millettioid clade</taxon>
        <taxon>Phaseoleae</taxon>
        <taxon>Cajanus</taxon>
    </lineage>
</organism>
<feature type="non-terminal residue" evidence="6">
    <location>
        <position position="1"/>
    </location>
</feature>
<name>A0A151U3N4_CAJCA</name>
<dbReference type="InterPro" id="IPR031052">
    <property type="entry name" value="FHY3/FAR1"/>
</dbReference>
<comment type="function">
    <text evidence="1">Putative transcription activator involved in regulating light control of development.</text>
</comment>
<dbReference type="GO" id="GO:0006355">
    <property type="term" value="P:regulation of DNA-templated transcription"/>
    <property type="evidence" value="ECO:0007669"/>
    <property type="project" value="UniProtKB-UniRule"/>
</dbReference>
<dbReference type="Gramene" id="C.cajan_06387.t">
    <property type="protein sequence ID" value="C.cajan_06387.t"/>
    <property type="gene ID" value="C.cajan_06387"/>
</dbReference>
<dbReference type="AlphaFoldDB" id="A0A151U3N4"/>
<dbReference type="SUPFAM" id="SSF56672">
    <property type="entry name" value="DNA/RNA polymerases"/>
    <property type="match status" value="1"/>
</dbReference>
<dbReference type="Pfam" id="PF17919">
    <property type="entry name" value="RT_RNaseH_2"/>
    <property type="match status" value="1"/>
</dbReference>
<dbReference type="EMBL" id="CM003604">
    <property type="protein sequence ID" value="KYP73907.1"/>
    <property type="molecule type" value="Genomic_DNA"/>
</dbReference>
<accession>A0A151U3N4</accession>
<keyword evidence="1" id="KW-0479">Metal-binding</keyword>
<comment type="similarity">
    <text evidence="1">Belongs to the FHY3/FAR1 family.</text>
</comment>
<keyword evidence="1" id="KW-0863">Zinc-finger</keyword>
<gene>
    <name evidence="6" type="ORF">KK1_006566</name>
</gene>
<evidence type="ECO:0000259" key="2">
    <source>
        <dbReference type="Pfam" id="PF03101"/>
    </source>
</evidence>
<dbReference type="STRING" id="3821.A0A151U3N4"/>
<feature type="domain" description="Reverse transcriptase/retrotransposon-derived protein RNase H-like" evidence="4">
    <location>
        <begin position="285"/>
        <end position="336"/>
    </location>
</feature>
<dbReference type="InterPro" id="IPR004330">
    <property type="entry name" value="FAR1_DNA_bnd_dom"/>
</dbReference>
<sequence>TLCMEFVSFEKVREFYNSFAKKRGFGVRIYSSKPKRSILVCCNEVQNKVKKHRNKKKCSTFQNGCPASLVVSRGTINSNLIIIAFNNDHNHVMLSPRSISYMSCHKKMSGAAKCLVEKFKEEGIPTGKVATIFNNGESTFSNRDCWNHIRNFRRKLFFYEIQCDDDYQMINIFWVDARARLAHQKFGDVITFDTTYRTNKYSVPFAPFVRLNNHCQSILFGCALLQDELESSFIWLRQWMLKKPISIITDQDLAMRDALAKVFPESQHRPCLWHIRKKFPEPFIWTDACEQSFDELKRRLTTSPVLVLPDTGEPFDVYCDASHQGWGCLMYHPGKANVVADALSRKSIHMSSLMVKELELVEKFRDLNLCVELAQDHISCGAITITNGILRFKGRICLPQDAELRRAVLEEGHKSRLSIHPSMTKMYQDLKKTFWWSGMKREIVEYVAACLTCQKAKVEHQKPSELM</sequence>
<evidence type="ECO:0000259" key="3">
    <source>
        <dbReference type="Pfam" id="PF10551"/>
    </source>
</evidence>
<dbReference type="Pfam" id="PF10551">
    <property type="entry name" value="MULE"/>
    <property type="match status" value="1"/>
</dbReference>
<dbReference type="Pfam" id="PF03101">
    <property type="entry name" value="FAR1"/>
    <property type="match status" value="1"/>
</dbReference>
<feature type="domain" description="FAR1" evidence="2">
    <location>
        <begin position="14"/>
        <end position="93"/>
    </location>
</feature>
<evidence type="ECO:0000256" key="1">
    <source>
        <dbReference type="RuleBase" id="RU367018"/>
    </source>
</evidence>
<evidence type="ECO:0000313" key="7">
    <source>
        <dbReference type="Proteomes" id="UP000075243"/>
    </source>
</evidence>
<dbReference type="InterPro" id="IPR043128">
    <property type="entry name" value="Rev_trsase/Diguanyl_cyclase"/>
</dbReference>
<dbReference type="Gene3D" id="1.10.340.70">
    <property type="match status" value="1"/>
</dbReference>
<keyword evidence="7" id="KW-1185">Reference proteome</keyword>
<keyword evidence="1" id="KW-0539">Nucleus</keyword>
<reference evidence="6 7" key="1">
    <citation type="journal article" date="2012" name="Nat. Biotechnol.">
        <title>Draft genome sequence of pigeonpea (Cajanus cajan), an orphan legume crop of resource-poor farmers.</title>
        <authorList>
            <person name="Varshney R.K."/>
            <person name="Chen W."/>
            <person name="Li Y."/>
            <person name="Bharti A.K."/>
            <person name="Saxena R.K."/>
            <person name="Schlueter J.A."/>
            <person name="Donoghue M.T."/>
            <person name="Azam S."/>
            <person name="Fan G."/>
            <person name="Whaley A.M."/>
            <person name="Farmer A.D."/>
            <person name="Sheridan J."/>
            <person name="Iwata A."/>
            <person name="Tuteja R."/>
            <person name="Penmetsa R.V."/>
            <person name="Wu W."/>
            <person name="Upadhyaya H.D."/>
            <person name="Yang S.P."/>
            <person name="Shah T."/>
            <person name="Saxena K.B."/>
            <person name="Michael T."/>
            <person name="McCombie W.R."/>
            <person name="Yang B."/>
            <person name="Zhang G."/>
            <person name="Yang H."/>
            <person name="Wang J."/>
            <person name="Spillane C."/>
            <person name="Cook D.R."/>
            <person name="May G.D."/>
            <person name="Xu X."/>
            <person name="Jackson S.A."/>
        </authorList>
    </citation>
    <scope>NUCLEOTIDE SEQUENCE [LARGE SCALE GENOMIC DNA]</scope>
    <source>
        <strain evidence="7">cv. Asha</strain>
    </source>
</reference>
<dbReference type="InterPro" id="IPR041577">
    <property type="entry name" value="RT_RNaseH_2"/>
</dbReference>
<dbReference type="Proteomes" id="UP000075243">
    <property type="component" value="Chromosome 2"/>
</dbReference>
<keyword evidence="1" id="KW-0862">Zinc</keyword>
<evidence type="ECO:0000259" key="4">
    <source>
        <dbReference type="Pfam" id="PF17919"/>
    </source>
</evidence>
<dbReference type="GO" id="GO:0008270">
    <property type="term" value="F:zinc ion binding"/>
    <property type="evidence" value="ECO:0007669"/>
    <property type="project" value="UniProtKB-UniRule"/>
</dbReference>
<dbReference type="Gene3D" id="3.30.70.270">
    <property type="match status" value="1"/>
</dbReference>
<protein>
    <recommendedName>
        <fullName evidence="1">Protein FAR1-RELATED SEQUENCE</fullName>
    </recommendedName>
</protein>